<organism evidence="1">
    <name type="scientific">hydrothermal vent metagenome</name>
    <dbReference type="NCBI Taxonomy" id="652676"/>
    <lineage>
        <taxon>unclassified sequences</taxon>
        <taxon>metagenomes</taxon>
        <taxon>ecological metagenomes</taxon>
    </lineage>
</organism>
<accession>A0A3B1D6N8</accession>
<name>A0A3B1D6N8_9ZZZZ</name>
<sequence>MSSKNRTFLSSLFVASVSTMVSSAMATSDISALSSVTSPIDQVFSPQFNVPVENSFLSYPSDEHNLTSVVPSENNIIEQKKSSVIDQIKALKMALGLPNTALADVVDVSRQTLHSYLNTPDFDKNIHTKTLTRLSKLEEVTKLLQEGLDRSPGARAKNIFVDGNSLFDLLKSEVLEMDKIRIVINHLAEKMAASKKNLSFNEQTLHDLTSST</sequence>
<evidence type="ECO:0000313" key="1">
    <source>
        <dbReference type="EMBL" id="VAX37879.1"/>
    </source>
</evidence>
<dbReference type="AlphaFoldDB" id="A0A3B1D6N8"/>
<protein>
    <submittedName>
        <fullName evidence="1">Uncharacterized protein</fullName>
    </submittedName>
</protein>
<reference evidence="1" key="1">
    <citation type="submission" date="2018-06" db="EMBL/GenBank/DDBJ databases">
        <authorList>
            <person name="Zhirakovskaya E."/>
        </authorList>
    </citation>
    <scope>NUCLEOTIDE SEQUENCE</scope>
</reference>
<proteinExistence type="predicted"/>
<gene>
    <name evidence="1" type="ORF">MNBD_UNCLBAC01-1234</name>
</gene>
<dbReference type="EMBL" id="UOGJ01000142">
    <property type="protein sequence ID" value="VAX37879.1"/>
    <property type="molecule type" value="Genomic_DNA"/>
</dbReference>